<reference evidence="1 2" key="1">
    <citation type="submission" date="2019-10" db="EMBL/GenBank/DDBJ databases">
        <authorList>
            <person name="Zack K.M."/>
            <person name="Garlena R.A."/>
            <person name="Russell D.A."/>
            <person name="Pope W.H."/>
            <person name="Jacobs-Sera D."/>
            <person name="Hatfull G.F."/>
        </authorList>
    </citation>
    <scope>NUCLEOTIDE SEQUENCE [LARGE SCALE GENOMIC DNA]</scope>
</reference>
<proteinExistence type="predicted"/>
<organism evidence="1 2">
    <name type="scientific">Gordonia phage Chidiebere</name>
    <dbReference type="NCBI Taxonomy" id="2656530"/>
    <lineage>
        <taxon>Viruses</taxon>
        <taxon>Duplodnaviria</taxon>
        <taxon>Heunggongvirae</taxon>
        <taxon>Uroviricota</taxon>
        <taxon>Caudoviricetes</taxon>
        <taxon>Chidieberevirus</taxon>
        <taxon>Chidieberevirus chidiebere</taxon>
    </lineage>
</organism>
<dbReference type="RefSeq" id="YP_010675625.1">
    <property type="nucleotide sequence ID" value="NC_071005.1"/>
</dbReference>
<evidence type="ECO:0000313" key="2">
    <source>
        <dbReference type="Proteomes" id="UP000423645"/>
    </source>
</evidence>
<keyword evidence="2" id="KW-1185">Reference proteome</keyword>
<dbReference type="GeneID" id="77951948"/>
<dbReference type="Proteomes" id="UP000423645">
    <property type="component" value="Segment"/>
</dbReference>
<evidence type="ECO:0000313" key="1">
    <source>
        <dbReference type="EMBL" id="QGJ92994.1"/>
    </source>
</evidence>
<protein>
    <submittedName>
        <fullName evidence="1">Uncharacterized protein</fullName>
    </submittedName>
</protein>
<dbReference type="KEGG" id="vg:77951948"/>
<name>A0A649VLD3_9CAUD</name>
<accession>A0A649VLD3</accession>
<gene>
    <name evidence="1" type="primary">107</name>
    <name evidence="1" type="ORF">PBI_CHIDIEBERE_107</name>
</gene>
<dbReference type="EMBL" id="MN586022">
    <property type="protein sequence ID" value="QGJ92994.1"/>
    <property type="molecule type" value="Genomic_DNA"/>
</dbReference>
<sequence>MIKRMIRNLRNEVRPNELSTRLWNMSKGYSRWDREKLKRVAVAMRWEIQNYTETGRVTDG</sequence>